<accession>A0A9X2F5E1</accession>
<dbReference type="RefSeq" id="WP_252850671.1">
    <property type="nucleotide sequence ID" value="NZ_JAMXLR010000006.1"/>
</dbReference>
<evidence type="ECO:0008006" key="3">
    <source>
        <dbReference type="Google" id="ProtNLM"/>
    </source>
</evidence>
<comment type="caution">
    <text evidence="1">The sequence shown here is derived from an EMBL/GenBank/DDBJ whole genome shotgun (WGS) entry which is preliminary data.</text>
</comment>
<reference evidence="1" key="1">
    <citation type="submission" date="2022-06" db="EMBL/GenBank/DDBJ databases">
        <title>Aeoliella straminimaris, a novel planctomycete from sediments.</title>
        <authorList>
            <person name="Vitorino I.R."/>
            <person name="Lage O.M."/>
        </authorList>
    </citation>
    <scope>NUCLEOTIDE SEQUENCE</scope>
    <source>
        <strain evidence="1">ICT_H6.2</strain>
    </source>
</reference>
<organism evidence="1 2">
    <name type="scientific">Aeoliella straminimaris</name>
    <dbReference type="NCBI Taxonomy" id="2954799"/>
    <lineage>
        <taxon>Bacteria</taxon>
        <taxon>Pseudomonadati</taxon>
        <taxon>Planctomycetota</taxon>
        <taxon>Planctomycetia</taxon>
        <taxon>Pirellulales</taxon>
        <taxon>Lacipirellulaceae</taxon>
        <taxon>Aeoliella</taxon>
    </lineage>
</organism>
<dbReference type="Proteomes" id="UP001155241">
    <property type="component" value="Unassembled WGS sequence"/>
</dbReference>
<evidence type="ECO:0000313" key="2">
    <source>
        <dbReference type="Proteomes" id="UP001155241"/>
    </source>
</evidence>
<gene>
    <name evidence="1" type="ORF">NG895_01500</name>
</gene>
<dbReference type="AlphaFoldDB" id="A0A9X2F5E1"/>
<protein>
    <recommendedName>
        <fullName evidence="3">PEP-CTERM protein-sorting domain-containing protein</fullName>
    </recommendedName>
</protein>
<keyword evidence="2" id="KW-1185">Reference proteome</keyword>
<evidence type="ECO:0000313" key="1">
    <source>
        <dbReference type="EMBL" id="MCO6042572.1"/>
    </source>
</evidence>
<name>A0A9X2F5E1_9BACT</name>
<sequence>MPPMPGMTNGDGNPANNGMKHILVSLDGTDLAVHVAEPPATPVTMMSGMGHDYAMSFEVLENHYFNAQYGWLQELPIVPPAASDVWIKRTGATMPGGATFRVFEGGMGMDMGSWTMNQIHTEAAEAWKWDRDMQHDLYVADLPGEYSMSFEVYLGDATTGEPLAGYGSATTTLYFTTPVPEPSCAALAGVAVLAVVGCRWRKSRG</sequence>
<proteinExistence type="predicted"/>
<dbReference type="EMBL" id="JAMXLR010000006">
    <property type="protein sequence ID" value="MCO6042572.1"/>
    <property type="molecule type" value="Genomic_DNA"/>
</dbReference>